<keyword evidence="2" id="KW-1185">Reference proteome</keyword>
<reference evidence="1 2" key="1">
    <citation type="submission" date="2016-07" db="EMBL/GenBank/DDBJ databases">
        <title>Genome analysis of Sphingobacterium siyangense T12B17.</title>
        <authorList>
            <person name="Xu D."/>
            <person name="Su Y."/>
            <person name="Zheng S."/>
        </authorList>
    </citation>
    <scope>NUCLEOTIDE SEQUENCE [LARGE SCALE GENOMIC DNA]</scope>
    <source>
        <strain evidence="1 2">T12B17</strain>
    </source>
</reference>
<accession>A0A420FW66</accession>
<sequence length="231" mass="27314">MKNIWFTIYSSTKDDTEFIGLNNYRTLLEIMLIHYIQDKINREKKAQKIMFCLIPELDTDLLDNFKKNYDNKKIVNGGIINLEASAKGINWNNLIEQEKKDFLIEKWKVLFDNLSDDYFLTDKSKVIESLEELRNKDWKIVSSPFKKKVKYNNQSYTVMLDITTERAQLALVRDSDEKWFPLKDFETSKISTDANFKGFQLEGDNLTFVYKNFFNAMFESPAVFDLKEVVK</sequence>
<evidence type="ECO:0000313" key="2">
    <source>
        <dbReference type="Proteomes" id="UP000286402"/>
    </source>
</evidence>
<gene>
    <name evidence="1" type="ORF">BCY89_05645</name>
</gene>
<dbReference type="EMBL" id="MCAQ01000012">
    <property type="protein sequence ID" value="RKF37134.1"/>
    <property type="molecule type" value="Genomic_DNA"/>
</dbReference>
<evidence type="ECO:0000313" key="1">
    <source>
        <dbReference type="EMBL" id="RKF37134.1"/>
    </source>
</evidence>
<dbReference type="Proteomes" id="UP000286402">
    <property type="component" value="Unassembled WGS sequence"/>
</dbReference>
<name>A0A420FW66_9SPHI</name>
<comment type="caution">
    <text evidence="1">The sequence shown here is derived from an EMBL/GenBank/DDBJ whole genome shotgun (WGS) entry which is preliminary data.</text>
</comment>
<dbReference type="RefSeq" id="WP_120334229.1">
    <property type="nucleotide sequence ID" value="NZ_MCAQ01000012.1"/>
</dbReference>
<organism evidence="1 2">
    <name type="scientific">Sphingobacterium siyangense</name>
    <dbReference type="NCBI Taxonomy" id="459529"/>
    <lineage>
        <taxon>Bacteria</taxon>
        <taxon>Pseudomonadati</taxon>
        <taxon>Bacteroidota</taxon>
        <taxon>Sphingobacteriia</taxon>
        <taxon>Sphingobacteriales</taxon>
        <taxon>Sphingobacteriaceae</taxon>
        <taxon>Sphingobacterium</taxon>
    </lineage>
</organism>
<proteinExistence type="predicted"/>
<protein>
    <submittedName>
        <fullName evidence="1">Uncharacterized protein</fullName>
    </submittedName>
</protein>
<dbReference type="AlphaFoldDB" id="A0A420FW66"/>